<dbReference type="EMBL" id="UZAK01002718">
    <property type="protein sequence ID" value="VDO76322.1"/>
    <property type="molecule type" value="Genomic_DNA"/>
</dbReference>
<dbReference type="WBParaSite" id="SCUD_0000269101-mRNA-1">
    <property type="protein sequence ID" value="SCUD_0000269101-mRNA-1"/>
    <property type="gene ID" value="SCUD_0000269101"/>
</dbReference>
<organism evidence="3">
    <name type="scientific">Schistosoma curassoni</name>
    <dbReference type="NCBI Taxonomy" id="6186"/>
    <lineage>
        <taxon>Eukaryota</taxon>
        <taxon>Metazoa</taxon>
        <taxon>Spiralia</taxon>
        <taxon>Lophotrochozoa</taxon>
        <taxon>Platyhelminthes</taxon>
        <taxon>Trematoda</taxon>
        <taxon>Digenea</taxon>
        <taxon>Strigeidida</taxon>
        <taxon>Schistosomatoidea</taxon>
        <taxon>Schistosomatidae</taxon>
        <taxon>Schistosoma</taxon>
    </lineage>
</organism>
<reference evidence="1 2" key="2">
    <citation type="submission" date="2018-11" db="EMBL/GenBank/DDBJ databases">
        <authorList>
            <consortium name="Pathogen Informatics"/>
        </authorList>
    </citation>
    <scope>NUCLEOTIDE SEQUENCE [LARGE SCALE GENOMIC DNA]</scope>
    <source>
        <strain evidence="1">Dakar</strain>
        <strain evidence="2">Dakar, Senegal</strain>
    </source>
</reference>
<evidence type="ECO:0000313" key="1">
    <source>
        <dbReference type="EMBL" id="VDO76322.1"/>
    </source>
</evidence>
<accession>A0A183JJ17</accession>
<keyword evidence="2" id="KW-1185">Reference proteome</keyword>
<reference evidence="3" key="1">
    <citation type="submission" date="2016-06" db="UniProtKB">
        <authorList>
            <consortium name="WormBaseParasite"/>
        </authorList>
    </citation>
    <scope>IDENTIFICATION</scope>
</reference>
<sequence>MKNQEIIVMGRLNKIWPKNAPMMWINLVKFHLHPISNRNNHVSH</sequence>
<proteinExistence type="predicted"/>
<evidence type="ECO:0000313" key="2">
    <source>
        <dbReference type="Proteomes" id="UP000279833"/>
    </source>
</evidence>
<dbReference type="AlphaFoldDB" id="A0A183JJ17"/>
<name>A0A183JJ17_9TREM</name>
<dbReference type="Proteomes" id="UP000279833">
    <property type="component" value="Unassembled WGS sequence"/>
</dbReference>
<gene>
    <name evidence="1" type="ORF">SCUD_LOCUS2692</name>
</gene>
<evidence type="ECO:0000313" key="3">
    <source>
        <dbReference type="WBParaSite" id="SCUD_0000269101-mRNA-1"/>
    </source>
</evidence>
<protein>
    <submittedName>
        <fullName evidence="1 3">Uncharacterized protein</fullName>
    </submittedName>
</protein>